<dbReference type="OrthoDB" id="1113909at2759"/>
<sequence>MEQFLRLFNSGLQLLGSENLEVVISDTATERLMVSKFFLVGKVLTHKYLRPNIVMGVIKDLWRPKASVEATTIGDNCILFSFNSEEEVHLVLKGSLWFFGKSLLLLAKVNKLQVPVDIPLREQCFWVPIHGLPPALYVERDGGCYWSSLGLMREGGVVDDTCVPYGKWLQAGYPTLGSAHGKPGESSDNGEWRIEAPRFSLRLGHDAGTDVVEETGDHSEQAVVSGEASMGLGNDIAGGGVGLGQDSGAGIKPMESSTPLLLGSLFPINSNLHFSLERMEPVGGLRRSKRVSGRVRHNRQGSSGANLDMECRLEGWEHKWRLTGFYGNPVTANRHLSCSLPWICMSDFNEILSAEEQLGGNLCRESQMDGFKEEVFGSTKAEIAKVRDKLGVLFEHPPSAEVYEAKASLEECTEAQQILDVFPQTSGLEINMGKSSIMFSANMHGQEQQRLVGGSDLDSRKIHWKSWDKLCIAKPKGGQGFPQYVLLGRPDALVFFLLLSSILKARVVLEKGSRWEIGDGASVRVWRDRWPPRLSTFRPLTMPPVSEEDMRVYKLINMERKAWCDAKLVEFFEEEDREHIRAH</sequence>
<dbReference type="InterPro" id="IPR025558">
    <property type="entry name" value="DUF4283"/>
</dbReference>
<reference evidence="3" key="2">
    <citation type="submission" date="2019-10" db="EMBL/GenBank/DDBJ databases">
        <title>A de novo genome assembly of a pear dwarfing rootstock.</title>
        <authorList>
            <person name="Wang F."/>
            <person name="Wang J."/>
            <person name="Li S."/>
            <person name="Zhang Y."/>
            <person name="Fang M."/>
            <person name="Ma L."/>
            <person name="Zhao Y."/>
            <person name="Jiang S."/>
        </authorList>
    </citation>
    <scope>NUCLEOTIDE SEQUENCE [LARGE SCALE GENOMIC DNA]</scope>
</reference>
<dbReference type="EMBL" id="SMOL01000231">
    <property type="protein sequence ID" value="KAB2622536.1"/>
    <property type="molecule type" value="Genomic_DNA"/>
</dbReference>
<dbReference type="Pfam" id="PF14111">
    <property type="entry name" value="DUF4283"/>
    <property type="match status" value="1"/>
</dbReference>
<evidence type="ECO:0000259" key="1">
    <source>
        <dbReference type="Pfam" id="PF14111"/>
    </source>
</evidence>
<evidence type="ECO:0000313" key="2">
    <source>
        <dbReference type="EMBL" id="KAB2622536.1"/>
    </source>
</evidence>
<gene>
    <name evidence="2" type="ORF">D8674_024718</name>
</gene>
<feature type="domain" description="DUF4283" evidence="1">
    <location>
        <begin position="36"/>
        <end position="108"/>
    </location>
</feature>
<comment type="caution">
    <text evidence="2">The sequence shown here is derived from an EMBL/GenBank/DDBJ whole genome shotgun (WGS) entry which is preliminary data.</text>
</comment>
<accession>A0A5N5H3Q7</accession>
<keyword evidence="3" id="KW-1185">Reference proteome</keyword>
<dbReference type="AlphaFoldDB" id="A0A5N5H3Q7"/>
<proteinExistence type="predicted"/>
<reference evidence="2 3" key="3">
    <citation type="submission" date="2019-11" db="EMBL/GenBank/DDBJ databases">
        <title>A de novo genome assembly of a pear dwarfing rootstock.</title>
        <authorList>
            <person name="Wang F."/>
            <person name="Wang J."/>
            <person name="Li S."/>
            <person name="Zhang Y."/>
            <person name="Fang M."/>
            <person name="Ma L."/>
            <person name="Zhao Y."/>
            <person name="Jiang S."/>
        </authorList>
    </citation>
    <scope>NUCLEOTIDE SEQUENCE [LARGE SCALE GENOMIC DNA]</scope>
    <source>
        <strain evidence="2">S2</strain>
        <tissue evidence="2">Leaf</tissue>
    </source>
</reference>
<evidence type="ECO:0000313" key="3">
    <source>
        <dbReference type="Proteomes" id="UP000327157"/>
    </source>
</evidence>
<reference evidence="2 3" key="1">
    <citation type="submission" date="2019-09" db="EMBL/GenBank/DDBJ databases">
        <authorList>
            <person name="Ou C."/>
        </authorList>
    </citation>
    <scope>NUCLEOTIDE SEQUENCE [LARGE SCALE GENOMIC DNA]</scope>
    <source>
        <strain evidence="2">S2</strain>
        <tissue evidence="2">Leaf</tissue>
    </source>
</reference>
<name>A0A5N5H3Q7_9ROSA</name>
<protein>
    <recommendedName>
        <fullName evidence="1">DUF4283 domain-containing protein</fullName>
    </recommendedName>
</protein>
<dbReference type="Proteomes" id="UP000327157">
    <property type="component" value="Chromosome 4"/>
</dbReference>
<organism evidence="2 3">
    <name type="scientific">Pyrus ussuriensis x Pyrus communis</name>
    <dbReference type="NCBI Taxonomy" id="2448454"/>
    <lineage>
        <taxon>Eukaryota</taxon>
        <taxon>Viridiplantae</taxon>
        <taxon>Streptophyta</taxon>
        <taxon>Embryophyta</taxon>
        <taxon>Tracheophyta</taxon>
        <taxon>Spermatophyta</taxon>
        <taxon>Magnoliopsida</taxon>
        <taxon>eudicotyledons</taxon>
        <taxon>Gunneridae</taxon>
        <taxon>Pentapetalae</taxon>
        <taxon>rosids</taxon>
        <taxon>fabids</taxon>
        <taxon>Rosales</taxon>
        <taxon>Rosaceae</taxon>
        <taxon>Amygdaloideae</taxon>
        <taxon>Maleae</taxon>
        <taxon>Pyrus</taxon>
    </lineage>
</organism>